<feature type="transmembrane region" description="Helical" evidence="6">
    <location>
        <begin position="405"/>
        <end position="425"/>
    </location>
</feature>
<feature type="transmembrane region" description="Helical" evidence="6">
    <location>
        <begin position="96"/>
        <end position="118"/>
    </location>
</feature>
<dbReference type="RefSeq" id="WP_407883696.1">
    <property type="nucleotide sequence ID" value="NZ_BQXO01000003.1"/>
</dbReference>
<feature type="transmembrane region" description="Helical" evidence="6">
    <location>
        <begin position="130"/>
        <end position="148"/>
    </location>
</feature>
<protein>
    <submittedName>
        <fullName evidence="7">Sugar translocase</fullName>
    </submittedName>
</protein>
<evidence type="ECO:0000313" key="7">
    <source>
        <dbReference type="EMBL" id="GKT05966.1"/>
    </source>
</evidence>
<feature type="transmembrane region" description="Helical" evidence="6">
    <location>
        <begin position="186"/>
        <end position="204"/>
    </location>
</feature>
<proteinExistence type="predicted"/>
<dbReference type="PANTHER" id="PTHR30250">
    <property type="entry name" value="PST FAMILY PREDICTED COLANIC ACID TRANSPORTER"/>
    <property type="match status" value="1"/>
</dbReference>
<feature type="transmembrane region" description="Helical" evidence="6">
    <location>
        <begin position="446"/>
        <end position="463"/>
    </location>
</feature>
<evidence type="ECO:0000313" key="8">
    <source>
        <dbReference type="Proteomes" id="UP001628078"/>
    </source>
</evidence>
<evidence type="ECO:0000256" key="2">
    <source>
        <dbReference type="ARBA" id="ARBA00022475"/>
    </source>
</evidence>
<dbReference type="InterPro" id="IPR050833">
    <property type="entry name" value="Poly_Biosynth_Transport"/>
</dbReference>
<keyword evidence="3 6" id="KW-0812">Transmembrane</keyword>
<feature type="transmembrane region" description="Helical" evidence="6">
    <location>
        <begin position="312"/>
        <end position="333"/>
    </location>
</feature>
<comment type="subcellular location">
    <subcellularLocation>
        <location evidence="1">Cell membrane</location>
        <topology evidence="1">Multi-pass membrane protein</topology>
    </subcellularLocation>
</comment>
<keyword evidence="5 6" id="KW-0472">Membrane</keyword>
<sequence>MAATYQARTQQSVKNTIASTANFVLLLPTQFILRYFLAKYFGIEYLGLNGLFNSILSVLSLVDMGVSASITYALYRPLADHDTTMINALMRLYRRIYHCCTIGVILLGVCLLPFLQLFTKHQFQAANVSLIFLIMVFNMASTYFLAYSQALLIADQRNRLISWTGLVSGLITLLLQIALIVITKNIYGYIVIAMAITIIYNILLSRFVKRAYHLQVTTEKVPKAVMVKLIGNTVGNGLTRFSSVVVSGTDGILISMFVGLPALGRYSNYLLITNAMQRFLYQLFSSVQASIGNFGTTRTKHEGYALFKRLNFINFAISAVITGGLVSCANPLIELWLGEHYVLTVTNVVLIAAALFFINYLVVTLNFISAYGLSHKMKLVPILESLANIGLGLVFLAVFHLGLNGVLIATILSTTITVGWQKPFLLFKHGFQKPFRLFIGDEIKDVLVVSLIVAVNVMILMAGENYWKLSTLNQLAMNFGCSILTSVVIVLVCYLRDARLEYVISLVRGLSGQLWFNLVATKRKN</sequence>
<evidence type="ECO:0000256" key="4">
    <source>
        <dbReference type="ARBA" id="ARBA00022989"/>
    </source>
</evidence>
<evidence type="ECO:0000256" key="5">
    <source>
        <dbReference type="ARBA" id="ARBA00023136"/>
    </source>
</evidence>
<feature type="transmembrane region" description="Helical" evidence="6">
    <location>
        <begin position="21"/>
        <end position="43"/>
    </location>
</feature>
<reference evidence="7 8" key="1">
    <citation type="submission" date="2022-03" db="EMBL/GenBank/DDBJ databases">
        <title>Draft genome sequence of Furfurilactobacillus curtus JCM 31185.</title>
        <authorList>
            <person name="Suzuki S."/>
            <person name="Endo A."/>
            <person name="Kajikawa A."/>
        </authorList>
    </citation>
    <scope>NUCLEOTIDE SEQUENCE [LARGE SCALE GENOMIC DNA]</scope>
    <source>
        <strain evidence="7 8">JCM 31185</strain>
    </source>
</reference>
<evidence type="ECO:0000256" key="6">
    <source>
        <dbReference type="SAM" id="Phobius"/>
    </source>
</evidence>
<dbReference type="Proteomes" id="UP001628078">
    <property type="component" value="Unassembled WGS sequence"/>
</dbReference>
<gene>
    <name evidence="7" type="ORF">JCM31185_12540</name>
</gene>
<accession>A0ABQ5JS25</accession>
<organism evidence="7 8">
    <name type="scientific">Furfurilactobacillus curtus</name>
    <dbReference type="NCBI Taxonomy" id="1746200"/>
    <lineage>
        <taxon>Bacteria</taxon>
        <taxon>Bacillati</taxon>
        <taxon>Bacillota</taxon>
        <taxon>Bacilli</taxon>
        <taxon>Lactobacillales</taxon>
        <taxon>Lactobacillaceae</taxon>
        <taxon>Furfurilactobacillus</taxon>
    </lineage>
</organism>
<feature type="transmembrane region" description="Helical" evidence="6">
    <location>
        <begin position="475"/>
        <end position="495"/>
    </location>
</feature>
<feature type="transmembrane region" description="Helical" evidence="6">
    <location>
        <begin position="55"/>
        <end position="75"/>
    </location>
</feature>
<evidence type="ECO:0000256" key="1">
    <source>
        <dbReference type="ARBA" id="ARBA00004651"/>
    </source>
</evidence>
<keyword evidence="4 6" id="KW-1133">Transmembrane helix</keyword>
<feature type="transmembrane region" description="Helical" evidence="6">
    <location>
        <begin position="160"/>
        <end position="180"/>
    </location>
</feature>
<dbReference type="PANTHER" id="PTHR30250:SF26">
    <property type="entry name" value="PSMA PROTEIN"/>
    <property type="match status" value="1"/>
</dbReference>
<keyword evidence="8" id="KW-1185">Reference proteome</keyword>
<evidence type="ECO:0000256" key="3">
    <source>
        <dbReference type="ARBA" id="ARBA00022692"/>
    </source>
</evidence>
<dbReference type="EMBL" id="BQXO01000003">
    <property type="protein sequence ID" value="GKT05966.1"/>
    <property type="molecule type" value="Genomic_DNA"/>
</dbReference>
<keyword evidence="2" id="KW-1003">Cell membrane</keyword>
<feature type="transmembrane region" description="Helical" evidence="6">
    <location>
        <begin position="345"/>
        <end position="367"/>
    </location>
</feature>
<name>A0ABQ5JS25_9LACO</name>
<feature type="transmembrane region" description="Helical" evidence="6">
    <location>
        <begin position="379"/>
        <end position="399"/>
    </location>
</feature>
<comment type="caution">
    <text evidence="7">The sequence shown here is derived from an EMBL/GenBank/DDBJ whole genome shotgun (WGS) entry which is preliminary data.</text>
</comment>